<evidence type="ECO:0000313" key="3">
    <source>
        <dbReference type="Proteomes" id="UP001066276"/>
    </source>
</evidence>
<evidence type="ECO:0000256" key="1">
    <source>
        <dbReference type="SAM" id="MobiDB-lite"/>
    </source>
</evidence>
<sequence>MWLTAGRGEQAHINRGGRIVPRSRGKELRWHCPDFSRVAGRFWSESVTDAELTWKLQMAQDGSSGEAVEIGRGDHKRGHRGSDRGVLCPPHISVIDSPDGSLSMRGGARTTGSYYSPSEIWRPGLDGPCPL</sequence>
<comment type="caution">
    <text evidence="2">The sequence shown here is derived from an EMBL/GenBank/DDBJ whole genome shotgun (WGS) entry which is preliminary data.</text>
</comment>
<name>A0AAV7UFD9_PLEWA</name>
<dbReference type="EMBL" id="JANPWB010000005">
    <property type="protein sequence ID" value="KAJ1187728.1"/>
    <property type="molecule type" value="Genomic_DNA"/>
</dbReference>
<reference evidence="2" key="1">
    <citation type="journal article" date="2022" name="bioRxiv">
        <title>Sequencing and chromosome-scale assembly of the giantPleurodeles waltlgenome.</title>
        <authorList>
            <person name="Brown T."/>
            <person name="Elewa A."/>
            <person name="Iarovenko S."/>
            <person name="Subramanian E."/>
            <person name="Araus A.J."/>
            <person name="Petzold A."/>
            <person name="Susuki M."/>
            <person name="Suzuki K.-i.T."/>
            <person name="Hayashi T."/>
            <person name="Toyoda A."/>
            <person name="Oliveira C."/>
            <person name="Osipova E."/>
            <person name="Leigh N.D."/>
            <person name="Simon A."/>
            <person name="Yun M.H."/>
        </authorList>
    </citation>
    <scope>NUCLEOTIDE SEQUENCE</scope>
    <source>
        <strain evidence="2">20211129_DDA</strain>
        <tissue evidence="2">Liver</tissue>
    </source>
</reference>
<keyword evidence="3" id="KW-1185">Reference proteome</keyword>
<dbReference type="AlphaFoldDB" id="A0AAV7UFD9"/>
<gene>
    <name evidence="2" type="ORF">NDU88_004498</name>
</gene>
<proteinExistence type="predicted"/>
<accession>A0AAV7UFD9</accession>
<organism evidence="2 3">
    <name type="scientific">Pleurodeles waltl</name>
    <name type="common">Iberian ribbed newt</name>
    <dbReference type="NCBI Taxonomy" id="8319"/>
    <lineage>
        <taxon>Eukaryota</taxon>
        <taxon>Metazoa</taxon>
        <taxon>Chordata</taxon>
        <taxon>Craniata</taxon>
        <taxon>Vertebrata</taxon>
        <taxon>Euteleostomi</taxon>
        <taxon>Amphibia</taxon>
        <taxon>Batrachia</taxon>
        <taxon>Caudata</taxon>
        <taxon>Salamandroidea</taxon>
        <taxon>Salamandridae</taxon>
        <taxon>Pleurodelinae</taxon>
        <taxon>Pleurodeles</taxon>
    </lineage>
</organism>
<evidence type="ECO:0000313" key="2">
    <source>
        <dbReference type="EMBL" id="KAJ1187728.1"/>
    </source>
</evidence>
<feature type="region of interest" description="Disordered" evidence="1">
    <location>
        <begin position="63"/>
        <end position="90"/>
    </location>
</feature>
<dbReference type="Proteomes" id="UP001066276">
    <property type="component" value="Chromosome 3_1"/>
</dbReference>
<protein>
    <submittedName>
        <fullName evidence="2">Uncharacterized protein</fullName>
    </submittedName>
</protein>